<keyword evidence="2" id="KW-1185">Reference proteome</keyword>
<dbReference type="Proteomes" id="UP000799324">
    <property type="component" value="Unassembled WGS sequence"/>
</dbReference>
<name>A0A6A6T2M5_9PLEO</name>
<protein>
    <submittedName>
        <fullName evidence="1">Uncharacterized protein</fullName>
    </submittedName>
</protein>
<dbReference type="EMBL" id="MU004382">
    <property type="protein sequence ID" value="KAF2653391.1"/>
    <property type="molecule type" value="Genomic_DNA"/>
</dbReference>
<accession>A0A6A6T2M5</accession>
<sequence length="118" mass="13176">MERFIAERLVEPRRRGAINRNACRPSQHRVHRLTIANPRERPAAERLATTIAAGRLHLVVLQAFQEHWGSVVDDQLGLHRASGTALTQPSTGSRVINLKRVGGWSKPLIRTAALHAVR</sequence>
<organism evidence="1 2">
    <name type="scientific">Lophiostoma macrostomum CBS 122681</name>
    <dbReference type="NCBI Taxonomy" id="1314788"/>
    <lineage>
        <taxon>Eukaryota</taxon>
        <taxon>Fungi</taxon>
        <taxon>Dikarya</taxon>
        <taxon>Ascomycota</taxon>
        <taxon>Pezizomycotina</taxon>
        <taxon>Dothideomycetes</taxon>
        <taxon>Pleosporomycetidae</taxon>
        <taxon>Pleosporales</taxon>
        <taxon>Lophiostomataceae</taxon>
        <taxon>Lophiostoma</taxon>
    </lineage>
</organism>
<reference evidence="1" key="1">
    <citation type="journal article" date="2020" name="Stud. Mycol.">
        <title>101 Dothideomycetes genomes: a test case for predicting lifestyles and emergence of pathogens.</title>
        <authorList>
            <person name="Haridas S."/>
            <person name="Albert R."/>
            <person name="Binder M."/>
            <person name="Bloem J."/>
            <person name="Labutti K."/>
            <person name="Salamov A."/>
            <person name="Andreopoulos B."/>
            <person name="Baker S."/>
            <person name="Barry K."/>
            <person name="Bills G."/>
            <person name="Bluhm B."/>
            <person name="Cannon C."/>
            <person name="Castanera R."/>
            <person name="Culley D."/>
            <person name="Daum C."/>
            <person name="Ezra D."/>
            <person name="Gonzalez J."/>
            <person name="Henrissat B."/>
            <person name="Kuo A."/>
            <person name="Liang C."/>
            <person name="Lipzen A."/>
            <person name="Lutzoni F."/>
            <person name="Magnuson J."/>
            <person name="Mondo S."/>
            <person name="Nolan M."/>
            <person name="Ohm R."/>
            <person name="Pangilinan J."/>
            <person name="Park H.-J."/>
            <person name="Ramirez L."/>
            <person name="Alfaro M."/>
            <person name="Sun H."/>
            <person name="Tritt A."/>
            <person name="Yoshinaga Y."/>
            <person name="Zwiers L.-H."/>
            <person name="Turgeon B."/>
            <person name="Goodwin S."/>
            <person name="Spatafora J."/>
            <person name="Crous P."/>
            <person name="Grigoriev I."/>
        </authorList>
    </citation>
    <scope>NUCLEOTIDE SEQUENCE</scope>
    <source>
        <strain evidence="1">CBS 122681</strain>
    </source>
</reference>
<proteinExistence type="predicted"/>
<gene>
    <name evidence="1" type="ORF">K491DRAFT_680584</name>
</gene>
<dbReference type="AlphaFoldDB" id="A0A6A6T2M5"/>
<evidence type="ECO:0000313" key="2">
    <source>
        <dbReference type="Proteomes" id="UP000799324"/>
    </source>
</evidence>
<evidence type="ECO:0000313" key="1">
    <source>
        <dbReference type="EMBL" id="KAF2653391.1"/>
    </source>
</evidence>